<evidence type="ECO:0000256" key="1">
    <source>
        <dbReference type="ARBA" id="ARBA00022723"/>
    </source>
</evidence>
<accession>A0ABW4XSL9</accession>
<dbReference type="InterPro" id="IPR020458">
    <property type="entry name" value="Znf_DskA_TraR_CS"/>
</dbReference>
<sequence length="130" mass="14738">MCSPLTKQQQSKFEEMLSQQAASLCREAREIYSSSHAMVANGDTDLPNSVEGWIEILNQYSDNESFQTRRQLERIAAAQEQIELGLYGICSDCESPISLERLLQDPSQQRCGVCEARYKQLSASSKRVWL</sequence>
<feature type="domain" description="Zinc finger DksA/TraR C4-type" evidence="5">
    <location>
        <begin position="85"/>
        <end position="119"/>
    </location>
</feature>
<evidence type="ECO:0000313" key="7">
    <source>
        <dbReference type="Proteomes" id="UP001597380"/>
    </source>
</evidence>
<evidence type="ECO:0000256" key="3">
    <source>
        <dbReference type="ARBA" id="ARBA00022833"/>
    </source>
</evidence>
<gene>
    <name evidence="6" type="ORF">ACFSJ3_19095</name>
</gene>
<evidence type="ECO:0000313" key="6">
    <source>
        <dbReference type="EMBL" id="MFD2098088.1"/>
    </source>
</evidence>
<evidence type="ECO:0000259" key="5">
    <source>
        <dbReference type="Pfam" id="PF01258"/>
    </source>
</evidence>
<dbReference type="PANTHER" id="PTHR33823">
    <property type="entry name" value="RNA POLYMERASE-BINDING TRANSCRIPTION FACTOR DKSA-RELATED"/>
    <property type="match status" value="1"/>
</dbReference>
<dbReference type="InterPro" id="IPR000962">
    <property type="entry name" value="Znf_DskA_TraR"/>
</dbReference>
<dbReference type="PROSITE" id="PS51128">
    <property type="entry name" value="ZF_DKSA_2"/>
    <property type="match status" value="1"/>
</dbReference>
<evidence type="ECO:0000256" key="2">
    <source>
        <dbReference type="ARBA" id="ARBA00022771"/>
    </source>
</evidence>
<dbReference type="SUPFAM" id="SSF57716">
    <property type="entry name" value="Glucocorticoid receptor-like (DNA-binding domain)"/>
    <property type="match status" value="1"/>
</dbReference>
<comment type="caution">
    <text evidence="6">The sequence shown here is derived from an EMBL/GenBank/DDBJ whole genome shotgun (WGS) entry which is preliminary data.</text>
</comment>
<dbReference type="Proteomes" id="UP001597380">
    <property type="component" value="Unassembled WGS sequence"/>
</dbReference>
<keyword evidence="7" id="KW-1185">Reference proteome</keyword>
<dbReference type="RefSeq" id="WP_345342416.1">
    <property type="nucleotide sequence ID" value="NZ_BAABLI010000034.1"/>
</dbReference>
<dbReference type="EMBL" id="JBHUHT010000031">
    <property type="protein sequence ID" value="MFD2098088.1"/>
    <property type="molecule type" value="Genomic_DNA"/>
</dbReference>
<organism evidence="6 7">
    <name type="scientific">Corallincola platygyrae</name>
    <dbReference type="NCBI Taxonomy" id="1193278"/>
    <lineage>
        <taxon>Bacteria</taxon>
        <taxon>Pseudomonadati</taxon>
        <taxon>Pseudomonadota</taxon>
        <taxon>Gammaproteobacteria</taxon>
        <taxon>Alteromonadales</taxon>
        <taxon>Psychromonadaceae</taxon>
        <taxon>Corallincola</taxon>
    </lineage>
</organism>
<name>A0ABW4XSL9_9GAMM</name>
<proteinExistence type="predicted"/>
<evidence type="ECO:0000256" key="4">
    <source>
        <dbReference type="PROSITE-ProRule" id="PRU00510"/>
    </source>
</evidence>
<feature type="zinc finger region" description="dksA C4-type" evidence="4">
    <location>
        <begin position="90"/>
        <end position="114"/>
    </location>
</feature>
<keyword evidence="3" id="KW-0862">Zinc</keyword>
<keyword evidence="2" id="KW-0863">Zinc-finger</keyword>
<dbReference type="Pfam" id="PF01258">
    <property type="entry name" value="zf-dskA_traR"/>
    <property type="match status" value="1"/>
</dbReference>
<dbReference type="PROSITE" id="PS01102">
    <property type="entry name" value="ZF_DKSA_1"/>
    <property type="match status" value="1"/>
</dbReference>
<dbReference type="Gene3D" id="1.20.120.910">
    <property type="entry name" value="DksA, coiled-coil domain"/>
    <property type="match status" value="1"/>
</dbReference>
<protein>
    <submittedName>
        <fullName evidence="6">TraR/DksA family transcriptional regulator</fullName>
    </submittedName>
</protein>
<dbReference type="PANTHER" id="PTHR33823:SF4">
    <property type="entry name" value="GENERAL STRESS PROTEIN 16O"/>
    <property type="match status" value="1"/>
</dbReference>
<keyword evidence="1" id="KW-0479">Metal-binding</keyword>
<reference evidence="7" key="1">
    <citation type="journal article" date="2019" name="Int. J. Syst. Evol. Microbiol.">
        <title>The Global Catalogue of Microorganisms (GCM) 10K type strain sequencing project: providing services to taxonomists for standard genome sequencing and annotation.</title>
        <authorList>
            <consortium name="The Broad Institute Genomics Platform"/>
            <consortium name="The Broad Institute Genome Sequencing Center for Infectious Disease"/>
            <person name="Wu L."/>
            <person name="Ma J."/>
        </authorList>
    </citation>
    <scope>NUCLEOTIDE SEQUENCE [LARGE SCALE GENOMIC DNA]</scope>
    <source>
        <strain evidence="7">CGMCC 1.10992</strain>
    </source>
</reference>